<protein>
    <submittedName>
        <fullName evidence="1">Uncharacterized protein</fullName>
    </submittedName>
</protein>
<dbReference type="Proteomes" id="UP000321570">
    <property type="component" value="Unassembled WGS sequence"/>
</dbReference>
<dbReference type="AlphaFoldDB" id="A0A564Z6M8"/>
<proteinExistence type="predicted"/>
<keyword evidence="2" id="KW-1185">Reference proteome</keyword>
<gene>
    <name evidence="1" type="ORF">WMSIL1_LOCUS13040</name>
</gene>
<dbReference type="EMBL" id="CABIJS010000688">
    <property type="protein sequence ID" value="VUZ55165.1"/>
    <property type="molecule type" value="Genomic_DNA"/>
</dbReference>
<sequence>YIFSFSNLARIECGLTRAHCSASPLPHFSPSRTPFSVSSLHQQSASSPPFFLEFTVSNSEFQMVIPDPSKSINLLTMPAFQVCCNLALRSVEVSITESTDFRLDPGAHLCVLEFLLLTRNFFRRRPLVETVEAPSKLQ</sequence>
<accession>A0A564Z6M8</accession>
<organism evidence="1 2">
    <name type="scientific">Hymenolepis diminuta</name>
    <name type="common">Rat tapeworm</name>
    <dbReference type="NCBI Taxonomy" id="6216"/>
    <lineage>
        <taxon>Eukaryota</taxon>
        <taxon>Metazoa</taxon>
        <taxon>Spiralia</taxon>
        <taxon>Lophotrochozoa</taxon>
        <taxon>Platyhelminthes</taxon>
        <taxon>Cestoda</taxon>
        <taxon>Eucestoda</taxon>
        <taxon>Cyclophyllidea</taxon>
        <taxon>Hymenolepididae</taxon>
        <taxon>Hymenolepis</taxon>
    </lineage>
</organism>
<feature type="non-terminal residue" evidence="1">
    <location>
        <position position="138"/>
    </location>
</feature>
<evidence type="ECO:0000313" key="1">
    <source>
        <dbReference type="EMBL" id="VUZ55165.1"/>
    </source>
</evidence>
<feature type="non-terminal residue" evidence="1">
    <location>
        <position position="1"/>
    </location>
</feature>
<name>A0A564Z6M8_HYMDI</name>
<evidence type="ECO:0000313" key="2">
    <source>
        <dbReference type="Proteomes" id="UP000321570"/>
    </source>
</evidence>
<reference evidence="1 2" key="1">
    <citation type="submission" date="2019-07" db="EMBL/GenBank/DDBJ databases">
        <authorList>
            <person name="Jastrzebski P J."/>
            <person name="Paukszto L."/>
            <person name="Jastrzebski P J."/>
        </authorList>
    </citation>
    <scope>NUCLEOTIDE SEQUENCE [LARGE SCALE GENOMIC DNA]</scope>
    <source>
        <strain evidence="1 2">WMS-il1</strain>
    </source>
</reference>